<sequence length="160" mass="18436">MIYNTINTDLLKLGNPKKFDNEEKYITPLYYNGSELDFSLKNKFVRIEKIEENSYGKEFVTIKSKEYSDVIETIAKKLDVQSPIQSDGSFRATISSKTKSSKPLNDLRDKKFTACISLAFSTVYSDETRKTLPIQLKDLIIIKIINEDLEIDMDKLEEAM</sequence>
<dbReference type="EMBL" id="AJ278986">
    <property type="protein sequence ID" value="CAC08225.1"/>
    <property type="molecule type" value="Genomic_DNA"/>
</dbReference>
<evidence type="ECO:0000313" key="1">
    <source>
        <dbReference type="EMBL" id="CAC08225.1"/>
    </source>
</evidence>
<dbReference type="AlphaFoldDB" id="Q9HFH6"/>
<keyword evidence="1" id="KW-0614">Plasmid</keyword>
<geneLocation type="plasmid" evidence="1">
    <name>pPE1B</name>
</geneLocation>
<name>Q9HFH6_PICET</name>
<proteinExistence type="predicted"/>
<dbReference type="InterPro" id="IPR035145">
    <property type="entry name" value="DUF5482"/>
</dbReference>
<organism evidence="1">
    <name type="scientific">Pichia etchellsii</name>
    <name type="common">Yeast</name>
    <dbReference type="NCBI Taxonomy" id="28550"/>
    <lineage>
        <taxon>Eukaryota</taxon>
        <taxon>Fungi</taxon>
        <taxon>Dikarya</taxon>
        <taxon>Ascomycota</taxon>
        <taxon>Saccharomycotina</taxon>
        <taxon>Pichiomycetes</taxon>
        <taxon>Debaryomycetaceae</taxon>
        <taxon>Schwanniomyces</taxon>
    </lineage>
</organism>
<dbReference type="Pfam" id="PF17579">
    <property type="entry name" value="DUF5482"/>
    <property type="match status" value="1"/>
</dbReference>
<protein>
    <submittedName>
        <fullName evidence="1">Putative ssDNA binding protein</fullName>
    </submittedName>
</protein>
<accession>Q9HFH6</accession>
<reference evidence="1" key="1">
    <citation type="journal article" date="2001" name="Yeast">
        <title>Genome organization of the linear cytoplasmic element pPE1B from Pichia etchellsii.</title>
        <authorList>
            <person name="Klassen R."/>
            <person name="Tontsidou L."/>
            <person name="Larsen M."/>
            <person name="Meinhardt F."/>
        </authorList>
    </citation>
    <scope>NUCLEOTIDE SEQUENCE</scope>
    <source>
        <strain evidence="1">CBS2011</strain>
        <plasmid evidence="1">pPE1B</plasmid>
    </source>
</reference>